<dbReference type="InterPro" id="IPR010318">
    <property type="entry name" value="S-Me-THD_N"/>
</dbReference>
<accession>A0ABN1XQ02</accession>
<dbReference type="Gene3D" id="2.40.390.10">
    <property type="entry name" value="CV3147-like"/>
    <property type="match status" value="1"/>
</dbReference>
<protein>
    <submittedName>
        <fullName evidence="3">DUF917 domain-containing protein</fullName>
    </submittedName>
</protein>
<organism evidence="3 4">
    <name type="scientific">Pseudonocardia kongjuensis</name>
    <dbReference type="NCBI Taxonomy" id="102227"/>
    <lineage>
        <taxon>Bacteria</taxon>
        <taxon>Bacillati</taxon>
        <taxon>Actinomycetota</taxon>
        <taxon>Actinomycetes</taxon>
        <taxon>Pseudonocardiales</taxon>
        <taxon>Pseudonocardiaceae</taxon>
        <taxon>Pseudonocardia</taxon>
    </lineage>
</organism>
<dbReference type="InterPro" id="IPR027479">
    <property type="entry name" value="S-Me-THD_N_sf"/>
</dbReference>
<evidence type="ECO:0000313" key="3">
    <source>
        <dbReference type="EMBL" id="GAA1387313.1"/>
    </source>
</evidence>
<evidence type="ECO:0000259" key="2">
    <source>
        <dbReference type="Pfam" id="PF20906"/>
    </source>
</evidence>
<evidence type="ECO:0000313" key="4">
    <source>
        <dbReference type="Proteomes" id="UP001501414"/>
    </source>
</evidence>
<dbReference type="Proteomes" id="UP001501414">
    <property type="component" value="Unassembled WGS sequence"/>
</dbReference>
<keyword evidence="4" id="KW-1185">Reference proteome</keyword>
<comment type="caution">
    <text evidence="3">The sequence shown here is derived from an EMBL/GenBank/DDBJ whole genome shotgun (WGS) entry which is preliminary data.</text>
</comment>
<dbReference type="SUPFAM" id="SSF160991">
    <property type="entry name" value="CV3147-like"/>
    <property type="match status" value="1"/>
</dbReference>
<proteinExistence type="predicted"/>
<sequence>MPRELPIDDLPDLARGAALLGAGGGGDPYIGLLLVRAELERGATITLLDPDEVDDDALVVASAFMGAPTVVIEKIPGGDEPVQALRSLERHLGRAADAIIPMECGGLNSMIPLLVAARTGLPMVDGDGMGRAFPELQMETFGVYGVSGSPIAICNERGHTALLDTGPDNHSMEWYARAVTVRMGGVAYIAEYPMTGAQVKRTAIPGTSSLALALGRVIRLAHDEHRDPFEALAGCLATTIYRFGHSLLEGKVVDVERRSADGFVRGSARIATFDGGRTVELTFQNEHLMAREGGRLLAVAPDLITVLDAETAFPITTEALRYGQRVRIFVIGTPEIMRTPEALAVFGPRAFGLDADWTPVEELVRIR</sequence>
<reference evidence="3 4" key="1">
    <citation type="journal article" date="2019" name="Int. J. Syst. Evol. Microbiol.">
        <title>The Global Catalogue of Microorganisms (GCM) 10K type strain sequencing project: providing services to taxonomists for standard genome sequencing and annotation.</title>
        <authorList>
            <consortium name="The Broad Institute Genomics Platform"/>
            <consortium name="The Broad Institute Genome Sequencing Center for Infectious Disease"/>
            <person name="Wu L."/>
            <person name="Ma J."/>
        </authorList>
    </citation>
    <scope>NUCLEOTIDE SEQUENCE [LARGE SCALE GENOMIC DNA]</scope>
    <source>
        <strain evidence="3 4">JCM 11896</strain>
    </source>
</reference>
<feature type="domain" description="S-Me-THD-like C-terminal" evidence="2">
    <location>
        <begin position="168"/>
        <end position="360"/>
    </location>
</feature>
<feature type="domain" description="S-Me-THD N-terminal" evidence="1">
    <location>
        <begin position="8"/>
        <end position="164"/>
    </location>
</feature>
<dbReference type="Pfam" id="PF20906">
    <property type="entry name" value="S-Me-THD_C"/>
    <property type="match status" value="1"/>
</dbReference>
<gene>
    <name evidence="3" type="ORF">GCM10009613_22690</name>
</gene>
<dbReference type="InterPro" id="IPR048350">
    <property type="entry name" value="S-Me-THD-like_C"/>
</dbReference>
<dbReference type="InterPro" id="IPR024071">
    <property type="entry name" value="S-Me-THD_C_sf"/>
</dbReference>
<dbReference type="RefSeq" id="WP_344021275.1">
    <property type="nucleotide sequence ID" value="NZ_BAAAJK010000007.1"/>
</dbReference>
<dbReference type="EMBL" id="BAAAJK010000007">
    <property type="protein sequence ID" value="GAA1387313.1"/>
    <property type="molecule type" value="Genomic_DNA"/>
</dbReference>
<evidence type="ECO:0000259" key="1">
    <source>
        <dbReference type="Pfam" id="PF06032"/>
    </source>
</evidence>
<name>A0ABN1XQ02_9PSEU</name>
<dbReference type="Pfam" id="PF06032">
    <property type="entry name" value="S-Me-THD_N"/>
    <property type="match status" value="1"/>
</dbReference>
<dbReference type="Gene3D" id="3.40.1610.10">
    <property type="entry name" value="CV3147-like domain"/>
    <property type="match status" value="1"/>
</dbReference>